<dbReference type="RefSeq" id="WP_345633587.1">
    <property type="nucleotide sequence ID" value="NZ_BAABJQ010000016.1"/>
</dbReference>
<evidence type="ECO:0000313" key="2">
    <source>
        <dbReference type="EMBL" id="GAA5192087.1"/>
    </source>
</evidence>
<keyword evidence="3" id="KW-1185">Reference proteome</keyword>
<protein>
    <submittedName>
        <fullName evidence="2">Uncharacterized protein</fullName>
    </submittedName>
</protein>
<organism evidence="2 3">
    <name type="scientific">Rugosimonospora acidiphila</name>
    <dbReference type="NCBI Taxonomy" id="556531"/>
    <lineage>
        <taxon>Bacteria</taxon>
        <taxon>Bacillati</taxon>
        <taxon>Actinomycetota</taxon>
        <taxon>Actinomycetes</taxon>
        <taxon>Micromonosporales</taxon>
        <taxon>Micromonosporaceae</taxon>
        <taxon>Rugosimonospora</taxon>
    </lineage>
</organism>
<keyword evidence="1" id="KW-0812">Transmembrane</keyword>
<dbReference type="EMBL" id="BAABJQ010000016">
    <property type="protein sequence ID" value="GAA5192087.1"/>
    <property type="molecule type" value="Genomic_DNA"/>
</dbReference>
<keyword evidence="1" id="KW-0472">Membrane</keyword>
<feature type="transmembrane region" description="Helical" evidence="1">
    <location>
        <begin position="38"/>
        <end position="57"/>
    </location>
</feature>
<proteinExistence type="predicted"/>
<accession>A0ABP9S6R4</accession>
<keyword evidence="1" id="KW-1133">Transmembrane helix</keyword>
<evidence type="ECO:0000313" key="3">
    <source>
        <dbReference type="Proteomes" id="UP001501570"/>
    </source>
</evidence>
<reference evidence="3" key="1">
    <citation type="journal article" date="2019" name="Int. J. Syst. Evol. Microbiol.">
        <title>The Global Catalogue of Microorganisms (GCM) 10K type strain sequencing project: providing services to taxonomists for standard genome sequencing and annotation.</title>
        <authorList>
            <consortium name="The Broad Institute Genomics Platform"/>
            <consortium name="The Broad Institute Genome Sequencing Center for Infectious Disease"/>
            <person name="Wu L."/>
            <person name="Ma J."/>
        </authorList>
    </citation>
    <scope>NUCLEOTIDE SEQUENCE [LARGE SCALE GENOMIC DNA]</scope>
    <source>
        <strain evidence="3">JCM 18304</strain>
    </source>
</reference>
<comment type="caution">
    <text evidence="2">The sequence shown here is derived from an EMBL/GenBank/DDBJ whole genome shotgun (WGS) entry which is preliminary data.</text>
</comment>
<dbReference type="Proteomes" id="UP001501570">
    <property type="component" value="Unassembled WGS sequence"/>
</dbReference>
<evidence type="ECO:0000256" key="1">
    <source>
        <dbReference type="SAM" id="Phobius"/>
    </source>
</evidence>
<name>A0ABP9S6R4_9ACTN</name>
<gene>
    <name evidence="2" type="ORF">GCM10023322_50920</name>
</gene>
<feature type="transmembrane region" description="Helical" evidence="1">
    <location>
        <begin position="12"/>
        <end position="32"/>
    </location>
</feature>
<sequence>MSSNKQDSLGPIKRFLAIFLIVWAIVLAYLGFTNSGSSMVLLLIAAVVCLIAGVYLARSFAFLQKKEF</sequence>